<evidence type="ECO:0000256" key="1">
    <source>
        <dbReference type="SAM" id="SignalP"/>
    </source>
</evidence>
<dbReference type="AlphaFoldDB" id="A0AAV3RTA0"/>
<evidence type="ECO:0008006" key="4">
    <source>
        <dbReference type="Google" id="ProtNLM"/>
    </source>
</evidence>
<accession>A0AAV3RTA0</accession>
<evidence type="ECO:0000313" key="3">
    <source>
        <dbReference type="Proteomes" id="UP001454036"/>
    </source>
</evidence>
<reference evidence="2 3" key="1">
    <citation type="submission" date="2024-01" db="EMBL/GenBank/DDBJ databases">
        <title>The complete chloroplast genome sequence of Lithospermum erythrorhizon: insights into the phylogenetic relationship among Boraginaceae species and the maternal lineages of purple gromwells.</title>
        <authorList>
            <person name="Okada T."/>
            <person name="Watanabe K."/>
        </authorList>
    </citation>
    <scope>NUCLEOTIDE SEQUENCE [LARGE SCALE GENOMIC DNA]</scope>
</reference>
<proteinExistence type="predicted"/>
<dbReference type="PANTHER" id="PTHR37610">
    <property type="entry name" value="CCHC-TYPE DOMAIN-CONTAINING PROTEIN"/>
    <property type="match status" value="1"/>
</dbReference>
<keyword evidence="1" id="KW-0732">Signal</keyword>
<sequence length="72" mass="8492">MLISWILWSLDPELAITVPYFEDAKPLWDYLEKRFSVANGPRLQQLRKDITHCCQAKGMPLEDYYNKLTGLF</sequence>
<dbReference type="PANTHER" id="PTHR37610:SF101">
    <property type="entry name" value="(RAPE) HYPOTHETICAL PROTEIN"/>
    <property type="match status" value="1"/>
</dbReference>
<comment type="caution">
    <text evidence="2">The sequence shown here is derived from an EMBL/GenBank/DDBJ whole genome shotgun (WGS) entry which is preliminary data.</text>
</comment>
<dbReference type="Proteomes" id="UP001454036">
    <property type="component" value="Unassembled WGS sequence"/>
</dbReference>
<keyword evidence="3" id="KW-1185">Reference proteome</keyword>
<gene>
    <name evidence="2" type="ORF">LIER_32221</name>
</gene>
<dbReference type="EMBL" id="BAABME010012280">
    <property type="protein sequence ID" value="GAA0184933.1"/>
    <property type="molecule type" value="Genomic_DNA"/>
</dbReference>
<name>A0AAV3RTA0_LITER</name>
<organism evidence="2 3">
    <name type="scientific">Lithospermum erythrorhizon</name>
    <name type="common">Purple gromwell</name>
    <name type="synonym">Lithospermum officinale var. erythrorhizon</name>
    <dbReference type="NCBI Taxonomy" id="34254"/>
    <lineage>
        <taxon>Eukaryota</taxon>
        <taxon>Viridiplantae</taxon>
        <taxon>Streptophyta</taxon>
        <taxon>Embryophyta</taxon>
        <taxon>Tracheophyta</taxon>
        <taxon>Spermatophyta</taxon>
        <taxon>Magnoliopsida</taxon>
        <taxon>eudicotyledons</taxon>
        <taxon>Gunneridae</taxon>
        <taxon>Pentapetalae</taxon>
        <taxon>asterids</taxon>
        <taxon>lamiids</taxon>
        <taxon>Boraginales</taxon>
        <taxon>Boraginaceae</taxon>
        <taxon>Boraginoideae</taxon>
        <taxon>Lithospermeae</taxon>
        <taxon>Lithospermum</taxon>
    </lineage>
</organism>
<protein>
    <recommendedName>
        <fullName evidence="4">Retrotransposon gag domain-containing protein</fullName>
    </recommendedName>
</protein>
<evidence type="ECO:0000313" key="2">
    <source>
        <dbReference type="EMBL" id="GAA0184933.1"/>
    </source>
</evidence>
<feature type="chain" id="PRO_5043506441" description="Retrotransposon gag domain-containing protein" evidence="1">
    <location>
        <begin position="16"/>
        <end position="72"/>
    </location>
</feature>
<feature type="signal peptide" evidence="1">
    <location>
        <begin position="1"/>
        <end position="15"/>
    </location>
</feature>